<evidence type="ECO:0000256" key="1">
    <source>
        <dbReference type="ARBA" id="ARBA00023125"/>
    </source>
</evidence>
<protein>
    <submittedName>
        <fullName evidence="4">Transcriptional regulator, TetR family protein</fullName>
    </submittedName>
</protein>
<comment type="caution">
    <text evidence="4">The sequence shown here is derived from an EMBL/GenBank/DDBJ whole genome shotgun (WGS) entry which is preliminary data.</text>
</comment>
<proteinExistence type="predicted"/>
<keyword evidence="5" id="KW-1185">Reference proteome</keyword>
<dbReference type="EMBL" id="BSEL01000005">
    <property type="protein sequence ID" value="GLJ68889.1"/>
    <property type="molecule type" value="Genomic_DNA"/>
</dbReference>
<accession>A0ABQ5SY15</accession>
<evidence type="ECO:0000256" key="2">
    <source>
        <dbReference type="PROSITE-ProRule" id="PRU00335"/>
    </source>
</evidence>
<reference evidence="4" key="1">
    <citation type="journal article" date="2014" name="Int. J. Syst. Evol. Microbiol.">
        <title>Complete genome of a new Firmicutes species belonging to the dominant human colonic microbiota ('Ruminococcus bicirculans') reveals two chromosomes and a selective capacity to utilize plant glucans.</title>
        <authorList>
            <consortium name="NISC Comparative Sequencing Program"/>
            <person name="Wegmann U."/>
            <person name="Louis P."/>
            <person name="Goesmann A."/>
            <person name="Henrissat B."/>
            <person name="Duncan S.H."/>
            <person name="Flint H.J."/>
        </authorList>
    </citation>
    <scope>NUCLEOTIDE SEQUENCE</scope>
    <source>
        <strain evidence="4">VKM Ac-1246</strain>
    </source>
</reference>
<reference evidence="4" key="2">
    <citation type="submission" date="2023-01" db="EMBL/GenBank/DDBJ databases">
        <authorList>
            <person name="Sun Q."/>
            <person name="Evtushenko L."/>
        </authorList>
    </citation>
    <scope>NUCLEOTIDE SEQUENCE</scope>
    <source>
        <strain evidence="4">VKM Ac-1246</strain>
    </source>
</reference>
<dbReference type="Proteomes" id="UP001142292">
    <property type="component" value="Unassembled WGS sequence"/>
</dbReference>
<keyword evidence="1 2" id="KW-0238">DNA-binding</keyword>
<evidence type="ECO:0000313" key="4">
    <source>
        <dbReference type="EMBL" id="GLJ68889.1"/>
    </source>
</evidence>
<gene>
    <name evidence="4" type="ORF">GCM10017579_29250</name>
</gene>
<evidence type="ECO:0000313" key="5">
    <source>
        <dbReference type="Proteomes" id="UP001142292"/>
    </source>
</evidence>
<feature type="domain" description="HTH tetR-type" evidence="3">
    <location>
        <begin position="17"/>
        <end position="76"/>
    </location>
</feature>
<dbReference type="InterPro" id="IPR009057">
    <property type="entry name" value="Homeodomain-like_sf"/>
</dbReference>
<dbReference type="InterPro" id="IPR001647">
    <property type="entry name" value="HTH_TetR"/>
</dbReference>
<organism evidence="4 5">
    <name type="scientific">Nocardioides luteus</name>
    <dbReference type="NCBI Taxonomy" id="1844"/>
    <lineage>
        <taxon>Bacteria</taxon>
        <taxon>Bacillati</taxon>
        <taxon>Actinomycetota</taxon>
        <taxon>Actinomycetes</taxon>
        <taxon>Propionibacteriales</taxon>
        <taxon>Nocardioidaceae</taxon>
        <taxon>Nocardioides</taxon>
    </lineage>
</organism>
<name>A0ABQ5SY15_9ACTN</name>
<dbReference type="PROSITE" id="PS50977">
    <property type="entry name" value="HTH_TETR_2"/>
    <property type="match status" value="1"/>
</dbReference>
<dbReference type="Gene3D" id="1.10.357.10">
    <property type="entry name" value="Tetracycline Repressor, domain 2"/>
    <property type="match status" value="1"/>
</dbReference>
<evidence type="ECO:0000259" key="3">
    <source>
        <dbReference type="PROSITE" id="PS50977"/>
    </source>
</evidence>
<feature type="DNA-binding region" description="H-T-H motif" evidence="2">
    <location>
        <begin position="39"/>
        <end position="58"/>
    </location>
</feature>
<sequence>MMVSTLTYAGPVVKPARFTSEEILDAAAQAVHTHWRSATVAHVTALLGAPSGSIYHRFASRDALFASAWVRAVGRFHAQFDDIREISDPVEAIVETGMLIPTFCRANPVDARMLTVYRHRDLVAAPPAGLEDVLPDLNAPVGGLIAHLAERRYGQVSRRSLEVTALAARDTPLGMVRTLLGEPIPIWLDNPIRAAIRAVAELDLPH</sequence>
<dbReference type="SUPFAM" id="SSF46689">
    <property type="entry name" value="Homeodomain-like"/>
    <property type="match status" value="1"/>
</dbReference>